<dbReference type="InterPro" id="IPR036188">
    <property type="entry name" value="FAD/NAD-bd_sf"/>
</dbReference>
<gene>
    <name evidence="3" type="ORF">UFOPK2399_00368</name>
</gene>
<dbReference type="Gene3D" id="3.50.50.60">
    <property type="entry name" value="FAD/NAD(P)-binding domain"/>
    <property type="match status" value="1"/>
</dbReference>
<dbReference type="AlphaFoldDB" id="A0A6J6NPW4"/>
<dbReference type="InterPro" id="IPR050281">
    <property type="entry name" value="Flavin_monoamine_oxidase"/>
</dbReference>
<dbReference type="Pfam" id="PF01593">
    <property type="entry name" value="Amino_oxidase"/>
    <property type="match status" value="1"/>
</dbReference>
<evidence type="ECO:0000259" key="2">
    <source>
        <dbReference type="Pfam" id="PF01593"/>
    </source>
</evidence>
<sequence length="277" mass="29251">MPRTPLMRALKRAANDHALAKREGIDYDAVLELREAQWEAALDRRNFLRRAGAVGAGLAIGGATFAGPAFAKSGDDGPSSASAARGRRQPRIVVVGAGISGLTAALSLKDAGVNATVYEASNRIGGRMFSDTDNYWSNGQVSEWGGELIDTDHEMIQGLAARFGLALDDLPSAEPRRSIRTLVCRMPTGVLASTTRSPATRVSARGTSTSQASTARRITRASWRVAQRKATAPPARSSAISASLSPSSGEGPWCAAQACHGPFVVSRHRRSWAGVVQ</sequence>
<feature type="domain" description="Amine oxidase" evidence="2">
    <location>
        <begin position="99"/>
        <end position="177"/>
    </location>
</feature>
<evidence type="ECO:0000256" key="1">
    <source>
        <dbReference type="SAM" id="MobiDB-lite"/>
    </source>
</evidence>
<dbReference type="EMBL" id="CAEZXP010000001">
    <property type="protein sequence ID" value="CAB4686403.1"/>
    <property type="molecule type" value="Genomic_DNA"/>
</dbReference>
<dbReference type="InterPro" id="IPR002937">
    <property type="entry name" value="Amino_oxidase"/>
</dbReference>
<dbReference type="NCBIfam" id="TIGR01409">
    <property type="entry name" value="TAT_signal_seq"/>
    <property type="match status" value="1"/>
</dbReference>
<name>A0A6J6NPW4_9ZZZZ</name>
<reference evidence="3" key="1">
    <citation type="submission" date="2020-05" db="EMBL/GenBank/DDBJ databases">
        <authorList>
            <person name="Chiriac C."/>
            <person name="Salcher M."/>
            <person name="Ghai R."/>
            <person name="Kavagutti S V."/>
        </authorList>
    </citation>
    <scope>NUCLEOTIDE SEQUENCE</scope>
</reference>
<dbReference type="InterPro" id="IPR019546">
    <property type="entry name" value="TAT_signal_bac_arc"/>
</dbReference>
<evidence type="ECO:0000313" key="3">
    <source>
        <dbReference type="EMBL" id="CAB4686403.1"/>
    </source>
</evidence>
<dbReference type="GO" id="GO:0016491">
    <property type="term" value="F:oxidoreductase activity"/>
    <property type="evidence" value="ECO:0007669"/>
    <property type="project" value="InterPro"/>
</dbReference>
<dbReference type="PANTHER" id="PTHR10742">
    <property type="entry name" value="FLAVIN MONOAMINE OXIDASE"/>
    <property type="match status" value="1"/>
</dbReference>
<accession>A0A6J6NPW4</accession>
<dbReference type="SUPFAM" id="SSF51905">
    <property type="entry name" value="FAD/NAD(P)-binding domain"/>
    <property type="match status" value="1"/>
</dbReference>
<feature type="compositionally biased region" description="Polar residues" evidence="1">
    <location>
        <begin position="194"/>
        <end position="216"/>
    </location>
</feature>
<dbReference type="PROSITE" id="PS51318">
    <property type="entry name" value="TAT"/>
    <property type="match status" value="1"/>
</dbReference>
<proteinExistence type="predicted"/>
<organism evidence="3">
    <name type="scientific">freshwater metagenome</name>
    <dbReference type="NCBI Taxonomy" id="449393"/>
    <lineage>
        <taxon>unclassified sequences</taxon>
        <taxon>metagenomes</taxon>
        <taxon>ecological metagenomes</taxon>
    </lineage>
</organism>
<feature type="region of interest" description="Disordered" evidence="1">
    <location>
        <begin position="194"/>
        <end position="217"/>
    </location>
</feature>
<protein>
    <submittedName>
        <fullName evidence="3">Unannotated protein</fullName>
    </submittedName>
</protein>
<dbReference type="InterPro" id="IPR006311">
    <property type="entry name" value="TAT_signal"/>
</dbReference>
<dbReference type="PANTHER" id="PTHR10742:SF410">
    <property type="entry name" value="LYSINE-SPECIFIC HISTONE DEMETHYLASE 2"/>
    <property type="match status" value="1"/>
</dbReference>